<dbReference type="Gene3D" id="3.40.50.300">
    <property type="entry name" value="P-loop containing nucleotide triphosphate hydrolases"/>
    <property type="match status" value="1"/>
</dbReference>
<evidence type="ECO:0000259" key="3">
    <source>
        <dbReference type="Pfam" id="PF00685"/>
    </source>
</evidence>
<comment type="caution">
    <text evidence="4">The sequence shown here is derived from an EMBL/GenBank/DDBJ whole genome shotgun (WGS) entry which is preliminary data.</text>
</comment>
<dbReference type="RefSeq" id="WP_330198530.1">
    <property type="nucleotide sequence ID" value="NZ_JAZDRP010000003.1"/>
</dbReference>
<dbReference type="Pfam" id="PF00685">
    <property type="entry name" value="Sulfotransfer_1"/>
    <property type="match status" value="1"/>
</dbReference>
<dbReference type="SUPFAM" id="SSF52540">
    <property type="entry name" value="P-loop containing nucleoside triphosphate hydrolases"/>
    <property type="match status" value="1"/>
</dbReference>
<sequence>MRDYDVILQNGMAKSGNYWLYNCLQTLMAEAGVPMRSYIQNHVIYKEARTWSLSFAEQASIDVMDITPEGYFTRISSKFSEEIIDLDAHFERVRHLWSHSPYRGAMSDAVYERCRAVFYIVRDPRDALLSQADFMFSEYGRTHLKATAADRDSFIEERTRAYPVHWAKHVGAHLGAQTRLPVTIIQYEAMKADLPGQLSRLASAMGLNDVTPARAEGLAAELGFNAMKARSNSAHLNKGRTGRWRSELTGEQQARFVEAAGELMTKLGYAAS</sequence>
<dbReference type="InterPro" id="IPR027417">
    <property type="entry name" value="P-loop_NTPase"/>
</dbReference>
<evidence type="ECO:0000256" key="1">
    <source>
        <dbReference type="ARBA" id="ARBA00005771"/>
    </source>
</evidence>
<feature type="domain" description="Sulfotransferase" evidence="3">
    <location>
        <begin position="11"/>
        <end position="267"/>
    </location>
</feature>
<evidence type="ECO:0000313" key="4">
    <source>
        <dbReference type="EMBL" id="MEE2525870.1"/>
    </source>
</evidence>
<keyword evidence="2" id="KW-0808">Transferase</keyword>
<evidence type="ECO:0000313" key="5">
    <source>
        <dbReference type="Proteomes" id="UP001354971"/>
    </source>
</evidence>
<dbReference type="Proteomes" id="UP001354971">
    <property type="component" value="Unassembled WGS sequence"/>
</dbReference>
<evidence type="ECO:0000256" key="2">
    <source>
        <dbReference type="ARBA" id="ARBA00022679"/>
    </source>
</evidence>
<accession>A0ABU7LPP6</accession>
<name>A0ABU7LPP6_9PROT</name>
<keyword evidence="5" id="KW-1185">Reference proteome</keyword>
<proteinExistence type="inferred from homology"/>
<comment type="similarity">
    <text evidence="1">Belongs to the sulfotransferase 1 family.</text>
</comment>
<protein>
    <submittedName>
        <fullName evidence="4">Sulfotransferase domain-containing protein</fullName>
    </submittedName>
</protein>
<dbReference type="InterPro" id="IPR000863">
    <property type="entry name" value="Sulfotransferase_dom"/>
</dbReference>
<reference evidence="4 5" key="1">
    <citation type="submission" date="2024-01" db="EMBL/GenBank/DDBJ databases">
        <title>Hyphobacterium bacterium isolated from marine sediment.</title>
        <authorList>
            <person name="Zhao S."/>
        </authorList>
    </citation>
    <scope>NUCLEOTIDE SEQUENCE [LARGE SCALE GENOMIC DNA]</scope>
    <source>
        <strain evidence="5">HN65</strain>
    </source>
</reference>
<gene>
    <name evidence="4" type="ORF">V0U79_05785</name>
</gene>
<organism evidence="4 5">
    <name type="scientific">Hyphobacterium lacteum</name>
    <dbReference type="NCBI Taxonomy" id="3116575"/>
    <lineage>
        <taxon>Bacteria</taxon>
        <taxon>Pseudomonadati</taxon>
        <taxon>Pseudomonadota</taxon>
        <taxon>Alphaproteobacteria</taxon>
        <taxon>Maricaulales</taxon>
        <taxon>Maricaulaceae</taxon>
        <taxon>Hyphobacterium</taxon>
    </lineage>
</organism>
<dbReference type="EMBL" id="JAZDRP010000003">
    <property type="protein sequence ID" value="MEE2525870.1"/>
    <property type="molecule type" value="Genomic_DNA"/>
</dbReference>
<dbReference type="PANTHER" id="PTHR11783">
    <property type="entry name" value="SULFOTRANSFERASE SULT"/>
    <property type="match status" value="1"/>
</dbReference>